<dbReference type="Proteomes" id="UP001054902">
    <property type="component" value="Unassembled WGS sequence"/>
</dbReference>
<feature type="compositionally biased region" description="Polar residues" evidence="2">
    <location>
        <begin position="28"/>
        <end position="40"/>
    </location>
</feature>
<feature type="compositionally biased region" description="Basic residues" evidence="2">
    <location>
        <begin position="7"/>
        <end position="22"/>
    </location>
</feature>
<dbReference type="InterPro" id="IPR018655">
    <property type="entry name" value="DUF2086"/>
</dbReference>
<accession>A0AAD3D225</accession>
<dbReference type="Pfam" id="PF09859">
    <property type="entry name" value="Oxygenase-NA"/>
    <property type="match status" value="1"/>
</dbReference>
<keyword evidence="1" id="KW-0479">Metal-binding</keyword>
<evidence type="ECO:0000256" key="1">
    <source>
        <dbReference type="RuleBase" id="RU003682"/>
    </source>
</evidence>
<evidence type="ECO:0000313" key="4">
    <source>
        <dbReference type="EMBL" id="GFH56182.1"/>
    </source>
</evidence>
<gene>
    <name evidence="4" type="ORF">CTEN210_12658</name>
</gene>
<feature type="domain" description="Fe2OG dioxygenase" evidence="3">
    <location>
        <begin position="243"/>
        <end position="347"/>
    </location>
</feature>
<comment type="similarity">
    <text evidence="1">Belongs to the iron/ascorbate-dependent oxidoreductase family.</text>
</comment>
<comment type="caution">
    <text evidence="4">The sequence shown here is derived from an EMBL/GenBank/DDBJ whole genome shotgun (WGS) entry which is preliminary data.</text>
</comment>
<dbReference type="InterPro" id="IPR005123">
    <property type="entry name" value="Oxoglu/Fe-dep_dioxygenase_dom"/>
</dbReference>
<protein>
    <recommendedName>
        <fullName evidence="3">Fe2OG dioxygenase domain-containing protein</fullName>
    </recommendedName>
</protein>
<proteinExistence type="inferred from homology"/>
<keyword evidence="1" id="KW-0560">Oxidoreductase</keyword>
<dbReference type="PROSITE" id="PS51471">
    <property type="entry name" value="FE2OG_OXY"/>
    <property type="match status" value="1"/>
</dbReference>
<organism evidence="4 5">
    <name type="scientific">Chaetoceros tenuissimus</name>
    <dbReference type="NCBI Taxonomy" id="426638"/>
    <lineage>
        <taxon>Eukaryota</taxon>
        <taxon>Sar</taxon>
        <taxon>Stramenopiles</taxon>
        <taxon>Ochrophyta</taxon>
        <taxon>Bacillariophyta</taxon>
        <taxon>Coscinodiscophyceae</taxon>
        <taxon>Chaetocerotophycidae</taxon>
        <taxon>Chaetocerotales</taxon>
        <taxon>Chaetocerotaceae</taxon>
        <taxon>Chaetoceros</taxon>
    </lineage>
</organism>
<evidence type="ECO:0000259" key="3">
    <source>
        <dbReference type="PROSITE" id="PS51471"/>
    </source>
</evidence>
<keyword evidence="1" id="KW-0408">Iron</keyword>
<dbReference type="AlphaFoldDB" id="A0AAD3D225"/>
<reference evidence="4 5" key="1">
    <citation type="journal article" date="2021" name="Sci. Rep.">
        <title>The genome of the diatom Chaetoceros tenuissimus carries an ancient integrated fragment of an extant virus.</title>
        <authorList>
            <person name="Hongo Y."/>
            <person name="Kimura K."/>
            <person name="Takaki Y."/>
            <person name="Yoshida Y."/>
            <person name="Baba S."/>
            <person name="Kobayashi G."/>
            <person name="Nagasaki K."/>
            <person name="Hano T."/>
            <person name="Tomaru Y."/>
        </authorList>
    </citation>
    <scope>NUCLEOTIDE SEQUENCE [LARGE SCALE GENOMIC DNA]</scope>
    <source>
        <strain evidence="4 5">NIES-3715</strain>
    </source>
</reference>
<dbReference type="Gene3D" id="2.60.120.620">
    <property type="entry name" value="q2cbj1_9rhob like domain"/>
    <property type="match status" value="1"/>
</dbReference>
<keyword evidence="5" id="KW-1185">Reference proteome</keyword>
<evidence type="ECO:0000313" key="5">
    <source>
        <dbReference type="Proteomes" id="UP001054902"/>
    </source>
</evidence>
<dbReference type="GO" id="GO:0046872">
    <property type="term" value="F:metal ion binding"/>
    <property type="evidence" value="ECO:0007669"/>
    <property type="project" value="UniProtKB-KW"/>
</dbReference>
<feature type="region of interest" description="Disordered" evidence="2">
    <location>
        <begin position="1"/>
        <end position="51"/>
    </location>
</feature>
<dbReference type="GO" id="GO:0016491">
    <property type="term" value="F:oxidoreductase activity"/>
    <property type="evidence" value="ECO:0007669"/>
    <property type="project" value="UniProtKB-KW"/>
</dbReference>
<name>A0AAD3D225_9STRA</name>
<dbReference type="EMBL" id="BLLK01000051">
    <property type="protein sequence ID" value="GFH56182.1"/>
    <property type="molecule type" value="Genomic_DNA"/>
</dbReference>
<sequence>MGVTRRSNNKRNSKSKKQKTSKHASTSESLADTSTKQLSWPPTDPSAKPLPLDGLLAGLDELLWSAMAHIDPQTSKHQQKKCQVFSREALNLIGMGWVATNTHPYRTALGKGNKYALAMEFFERNKWNPPASLPEIQKVEVVDKELTKSSIFEGSYQHVIQKNIKVMQRELETNGVILIRNAFSNVPENALSMKTNCTPTKIQQTTGNGIAGETKSYYADATSDYWIKVQNHILRGFLCDNDCFEQVKGNKKAIILKYGQGAENHAHQDNNQCDIFPYQATVLFSENFEGGEFYVAFKEESTITRRIVKLENKGDMVIFAASKKSKYFHGMMRVTKGERSAVGLFQPK</sequence>
<evidence type="ECO:0000256" key="2">
    <source>
        <dbReference type="SAM" id="MobiDB-lite"/>
    </source>
</evidence>